<gene>
    <name evidence="2" type="ORF">ANCDUO_15940</name>
</gene>
<name>A0A0C2CVN4_9BILA</name>
<protein>
    <submittedName>
        <fullName evidence="2">Uncharacterized protein</fullName>
    </submittedName>
</protein>
<reference evidence="2 3" key="1">
    <citation type="submission" date="2013-12" db="EMBL/GenBank/DDBJ databases">
        <title>Draft genome of the parsitic nematode Ancylostoma duodenale.</title>
        <authorList>
            <person name="Mitreva M."/>
        </authorList>
    </citation>
    <scope>NUCLEOTIDE SEQUENCE [LARGE SCALE GENOMIC DNA]</scope>
    <source>
        <strain evidence="2 3">Zhejiang</strain>
    </source>
</reference>
<evidence type="ECO:0000256" key="1">
    <source>
        <dbReference type="SAM" id="MobiDB-lite"/>
    </source>
</evidence>
<dbReference type="AlphaFoldDB" id="A0A0C2CVN4"/>
<dbReference type="EMBL" id="KN740088">
    <property type="protein sequence ID" value="KIH53917.1"/>
    <property type="molecule type" value="Genomic_DNA"/>
</dbReference>
<organism evidence="2 3">
    <name type="scientific">Ancylostoma duodenale</name>
    <dbReference type="NCBI Taxonomy" id="51022"/>
    <lineage>
        <taxon>Eukaryota</taxon>
        <taxon>Metazoa</taxon>
        <taxon>Ecdysozoa</taxon>
        <taxon>Nematoda</taxon>
        <taxon>Chromadorea</taxon>
        <taxon>Rhabditida</taxon>
        <taxon>Rhabditina</taxon>
        <taxon>Rhabditomorpha</taxon>
        <taxon>Strongyloidea</taxon>
        <taxon>Ancylostomatidae</taxon>
        <taxon>Ancylostomatinae</taxon>
        <taxon>Ancylostoma</taxon>
    </lineage>
</organism>
<accession>A0A0C2CVN4</accession>
<evidence type="ECO:0000313" key="2">
    <source>
        <dbReference type="EMBL" id="KIH53917.1"/>
    </source>
</evidence>
<dbReference type="Proteomes" id="UP000054047">
    <property type="component" value="Unassembled WGS sequence"/>
</dbReference>
<proteinExistence type="predicted"/>
<feature type="region of interest" description="Disordered" evidence="1">
    <location>
        <begin position="38"/>
        <end position="57"/>
    </location>
</feature>
<evidence type="ECO:0000313" key="3">
    <source>
        <dbReference type="Proteomes" id="UP000054047"/>
    </source>
</evidence>
<keyword evidence="3" id="KW-1185">Reference proteome</keyword>
<sequence>MPYIQENVGHWCSRCHAPRIRPQTATSQDTISNRIFKRDTHRGAPIRSPEYDESERQKAMDAYDWRKEGDPTENYEELAKALIFCAKQL</sequence>